<dbReference type="OrthoDB" id="9986881at2759"/>
<evidence type="ECO:0000313" key="1">
    <source>
        <dbReference type="EMBL" id="POV94908.1"/>
    </source>
</evidence>
<reference evidence="2" key="3">
    <citation type="journal article" date="2018" name="Mol. Plant Microbe Interact.">
        <title>Genome sequence resources for the wheat stripe rust pathogen (Puccinia striiformis f. sp. tritici) and the barley stripe rust pathogen (Puccinia striiformis f. sp. hordei).</title>
        <authorList>
            <person name="Xia C."/>
            <person name="Wang M."/>
            <person name="Yin C."/>
            <person name="Cornejo O.E."/>
            <person name="Hulbert S.H."/>
            <person name="Chen X."/>
        </authorList>
    </citation>
    <scope>NUCLEOTIDE SEQUENCE [LARGE SCALE GENOMIC DNA]</scope>
    <source>
        <strain evidence="2">93TX-2</strain>
    </source>
</reference>
<organism evidence="1 2">
    <name type="scientific">Puccinia striiformis</name>
    <dbReference type="NCBI Taxonomy" id="27350"/>
    <lineage>
        <taxon>Eukaryota</taxon>
        <taxon>Fungi</taxon>
        <taxon>Dikarya</taxon>
        <taxon>Basidiomycota</taxon>
        <taxon>Pucciniomycotina</taxon>
        <taxon>Pucciniomycetes</taxon>
        <taxon>Pucciniales</taxon>
        <taxon>Pucciniaceae</taxon>
        <taxon>Puccinia</taxon>
    </lineage>
</organism>
<dbReference type="Gene3D" id="1.20.1720.10">
    <property type="entry name" value="Multidrug resistance protein D"/>
    <property type="match status" value="1"/>
</dbReference>
<dbReference type="SUPFAM" id="SSF103473">
    <property type="entry name" value="MFS general substrate transporter"/>
    <property type="match status" value="1"/>
</dbReference>
<feature type="non-terminal residue" evidence="1">
    <location>
        <position position="60"/>
    </location>
</feature>
<dbReference type="AlphaFoldDB" id="A0A2S4UC84"/>
<dbReference type="InterPro" id="IPR036259">
    <property type="entry name" value="MFS_trans_sf"/>
</dbReference>
<gene>
    <name evidence="1" type="ORF">PSHT_15961</name>
</gene>
<sequence>MSAWVTSLYLCGYMAGPLIWGPLSELIGRLPVSTFHLGAALAPNLPVLLASRALSGFFGS</sequence>
<reference evidence="2" key="2">
    <citation type="journal article" date="2018" name="BMC Genomics">
        <title>Genomic insights into host adaptation between the wheat stripe rust pathogen (Puccinia striiformis f. sp. tritici) and the barley stripe rust pathogen (Puccinia striiformis f. sp. hordei).</title>
        <authorList>
            <person name="Xia C."/>
            <person name="Wang M."/>
            <person name="Yin C."/>
            <person name="Cornejo O.E."/>
            <person name="Hulbert S.H."/>
            <person name="Chen X."/>
        </authorList>
    </citation>
    <scope>NUCLEOTIDE SEQUENCE [LARGE SCALE GENOMIC DNA]</scope>
    <source>
        <strain evidence="2">93TX-2</strain>
    </source>
</reference>
<reference evidence="1 2" key="1">
    <citation type="submission" date="2017-12" db="EMBL/GenBank/DDBJ databases">
        <title>Gene loss provides genomic basis for host adaptation in cereal stripe rust fungi.</title>
        <authorList>
            <person name="Xia C."/>
        </authorList>
    </citation>
    <scope>NUCLEOTIDE SEQUENCE [LARGE SCALE GENOMIC DNA]</scope>
    <source>
        <strain evidence="1 2">93TX-2</strain>
    </source>
</reference>
<proteinExistence type="predicted"/>
<name>A0A2S4UC84_9BASI</name>
<evidence type="ECO:0008006" key="3">
    <source>
        <dbReference type="Google" id="ProtNLM"/>
    </source>
</evidence>
<dbReference type="Proteomes" id="UP000238274">
    <property type="component" value="Unassembled WGS sequence"/>
</dbReference>
<comment type="caution">
    <text evidence="1">The sequence shown here is derived from an EMBL/GenBank/DDBJ whole genome shotgun (WGS) entry which is preliminary data.</text>
</comment>
<keyword evidence="2" id="KW-1185">Reference proteome</keyword>
<dbReference type="EMBL" id="PKSM01000452">
    <property type="protein sequence ID" value="POV94908.1"/>
    <property type="molecule type" value="Genomic_DNA"/>
</dbReference>
<protein>
    <recommendedName>
        <fullName evidence="3">Major facilitator superfamily (MFS) profile domain-containing protein</fullName>
    </recommendedName>
</protein>
<dbReference type="VEuPathDB" id="FungiDB:PSHT_15961"/>
<evidence type="ECO:0000313" key="2">
    <source>
        <dbReference type="Proteomes" id="UP000238274"/>
    </source>
</evidence>
<accession>A0A2S4UC84</accession>